<accession>Q10ZH3</accession>
<dbReference type="EMBL" id="CP000393">
    <property type="protein sequence ID" value="ABG52351.1"/>
    <property type="molecule type" value="Genomic_DNA"/>
</dbReference>
<dbReference type="CDD" id="cd02440">
    <property type="entry name" value="AdoMet_MTases"/>
    <property type="match status" value="1"/>
</dbReference>
<protein>
    <submittedName>
        <fullName evidence="2">Methyltransferase type 11</fullName>
    </submittedName>
</protein>
<gene>
    <name evidence="2" type="ordered locus">Tery_3236</name>
</gene>
<dbReference type="STRING" id="203124.Tery_3236"/>
<dbReference type="GO" id="GO:0008757">
    <property type="term" value="F:S-adenosylmethionine-dependent methyltransferase activity"/>
    <property type="evidence" value="ECO:0007669"/>
    <property type="project" value="InterPro"/>
</dbReference>
<dbReference type="Pfam" id="PF08241">
    <property type="entry name" value="Methyltransf_11"/>
    <property type="match status" value="1"/>
</dbReference>
<feature type="domain" description="Methyltransferase type 11" evidence="1">
    <location>
        <begin position="101"/>
        <end position="150"/>
    </location>
</feature>
<dbReference type="SUPFAM" id="SSF53335">
    <property type="entry name" value="S-adenosyl-L-methionine-dependent methyltransferases"/>
    <property type="match status" value="1"/>
</dbReference>
<dbReference type="AlphaFoldDB" id="Q10ZH3"/>
<keyword evidence="2" id="KW-0489">Methyltransferase</keyword>
<dbReference type="InterPro" id="IPR013216">
    <property type="entry name" value="Methyltransf_11"/>
</dbReference>
<dbReference type="Gene3D" id="3.40.50.150">
    <property type="entry name" value="Vaccinia Virus protein VP39"/>
    <property type="match status" value="1"/>
</dbReference>
<dbReference type="eggNOG" id="COG0500">
    <property type="taxonomic scope" value="Bacteria"/>
</dbReference>
<organism evidence="2">
    <name type="scientific">Trichodesmium erythraeum (strain IMS101)</name>
    <dbReference type="NCBI Taxonomy" id="203124"/>
    <lineage>
        <taxon>Bacteria</taxon>
        <taxon>Bacillati</taxon>
        <taxon>Cyanobacteriota</taxon>
        <taxon>Cyanophyceae</taxon>
        <taxon>Oscillatoriophycideae</taxon>
        <taxon>Oscillatoriales</taxon>
        <taxon>Microcoleaceae</taxon>
        <taxon>Trichodesmium</taxon>
    </lineage>
</organism>
<dbReference type="OrthoDB" id="9791837at2"/>
<dbReference type="RefSeq" id="WP_011612696.1">
    <property type="nucleotide sequence ID" value="NC_008312.1"/>
</dbReference>
<evidence type="ECO:0000259" key="1">
    <source>
        <dbReference type="Pfam" id="PF08241"/>
    </source>
</evidence>
<name>Q10ZH3_TRIEI</name>
<sequence>MKEVIKNQGYCYTCDREVVFSSEQAWLRDWYKCSNCGSIPRERALMYVIEKFYPKWKKLSIHESSPGNRGASVKLKKYCAKYFASQYLPGLPFGETNSNGWRNEDLENQTFADESFDLVISQDVMEHIFNPEKAFSEIARTLKPGGAHIFTVPIVNKENPSSIRAMLEANGKINYLCEAQYHGNPVSAEGSLLTRDWGYDICDFILKNSGLYTTIVDIDNTFLGIRAEYIEVLVSRKLV</sequence>
<dbReference type="GO" id="GO:0032259">
    <property type="term" value="P:methylation"/>
    <property type="evidence" value="ECO:0007669"/>
    <property type="project" value="UniProtKB-KW"/>
</dbReference>
<dbReference type="InterPro" id="IPR029063">
    <property type="entry name" value="SAM-dependent_MTases_sf"/>
</dbReference>
<reference evidence="2" key="1">
    <citation type="submission" date="2006-06" db="EMBL/GenBank/DDBJ databases">
        <title>Complete sequence of Trichodesmium erythraeum IMS101.</title>
        <authorList>
            <consortium name="US DOE Joint Genome Institute"/>
            <person name="Copeland A."/>
            <person name="Lucas S."/>
            <person name="Lapidus A."/>
            <person name="Barry K."/>
            <person name="Detter J.C."/>
            <person name="Glavina del Rio T."/>
            <person name="Hammon N."/>
            <person name="Israni S."/>
            <person name="Dalin E."/>
            <person name="Tice H."/>
            <person name="Pitluck S."/>
            <person name="Kiss H."/>
            <person name="Munk A.C."/>
            <person name="Brettin T."/>
            <person name="Bruce D."/>
            <person name="Han C."/>
            <person name="Tapia R."/>
            <person name="Gilna P."/>
            <person name="Schmutz J."/>
            <person name="Larimer F."/>
            <person name="Land M."/>
            <person name="Hauser L."/>
            <person name="Kyrpides N."/>
            <person name="Kim E."/>
            <person name="Richardson P."/>
        </authorList>
    </citation>
    <scope>NUCLEOTIDE SEQUENCE [LARGE SCALE GENOMIC DNA]</scope>
    <source>
        <strain evidence="2">IMS101</strain>
    </source>
</reference>
<keyword evidence="2" id="KW-0808">Transferase</keyword>
<evidence type="ECO:0000313" key="2">
    <source>
        <dbReference type="EMBL" id="ABG52351.1"/>
    </source>
</evidence>
<dbReference type="HOGENOM" id="CLU_082345_0_0_3"/>
<proteinExistence type="predicted"/>
<dbReference type="KEGG" id="ter:Tery_3236"/>